<dbReference type="InterPro" id="IPR010730">
    <property type="entry name" value="HET"/>
</dbReference>
<proteinExistence type="predicted"/>
<evidence type="ECO:0000259" key="1">
    <source>
        <dbReference type="Pfam" id="PF00550"/>
    </source>
</evidence>
<name>A0AAN6LRC3_9PLEO</name>
<gene>
    <name evidence="4" type="ORF">GRF29_185g621028</name>
</gene>
<organism evidence="4 5">
    <name type="scientific">Pseudopithomyces chartarum</name>
    <dbReference type="NCBI Taxonomy" id="1892770"/>
    <lineage>
        <taxon>Eukaryota</taxon>
        <taxon>Fungi</taxon>
        <taxon>Dikarya</taxon>
        <taxon>Ascomycota</taxon>
        <taxon>Pezizomycotina</taxon>
        <taxon>Dothideomycetes</taxon>
        <taxon>Pleosporomycetidae</taxon>
        <taxon>Pleosporales</taxon>
        <taxon>Massarineae</taxon>
        <taxon>Didymosphaeriaceae</taxon>
        <taxon>Pseudopithomyces</taxon>
    </lineage>
</organism>
<dbReference type="Gene3D" id="1.10.1200.10">
    <property type="entry name" value="ACP-like"/>
    <property type="match status" value="1"/>
</dbReference>
<evidence type="ECO:0000259" key="3">
    <source>
        <dbReference type="Pfam" id="PF26640"/>
    </source>
</evidence>
<feature type="domain" description="Carrier" evidence="1">
    <location>
        <begin position="452"/>
        <end position="494"/>
    </location>
</feature>
<dbReference type="Pfam" id="PF06985">
    <property type="entry name" value="HET"/>
    <property type="match status" value="1"/>
</dbReference>
<dbReference type="InterPro" id="IPR036736">
    <property type="entry name" value="ACP-like_sf"/>
</dbReference>
<evidence type="ECO:0000313" key="4">
    <source>
        <dbReference type="EMBL" id="KAK3201345.1"/>
    </source>
</evidence>
<feature type="domain" description="DUF8212" evidence="3">
    <location>
        <begin position="250"/>
        <end position="273"/>
    </location>
</feature>
<sequence length="517" mass="59573">MWLLHVDTLELEEFIGNAIPPYAILSHTWGPEEVSFTEMKKPKYRKDARQNKGFPKIEGCCARAKKSGYTWVWVDSCCIDKRSSAELSEALNSMFEWYKSSDVCYVYLSDVSNSQDLPQIIRKSRWFTRGWTLQELLAPRTTYFFAQDWTLIGYMGSLFDISDYPTYDDLNSHDTSSQLPLVDLTWFISEITGIPIEFLSKNKRLDQACVSQRMFWASHRTTTRPEDRAYSLMGLFDINMPIIYGEGLEKAFARLQQEICNTTPDQSIFAWYRSDVKSYRLLADSPDCFQNSGNVIRLVPDFTLGSASANIRSAFYMTNLGLRITIPVCMENTENNDRLRGKIYAKIHCFVKTKDKNRQHLSLSLTYLDTDIGGRAIYVCERPSRWIFNDEEGHPTSIFIRGVNHDVDDTEEVRPTSTLGPAYVSTIAADIIGDATCYRSFEYFDYKHLEGTVTFSEMGVDSLLLLDIMHKIKVKLGLKVYAQDFYDHPTMGEFREFMCSVARSPSRQLLREDNDQL</sequence>
<keyword evidence="5" id="KW-1185">Reference proteome</keyword>
<evidence type="ECO:0000259" key="2">
    <source>
        <dbReference type="Pfam" id="PF06985"/>
    </source>
</evidence>
<feature type="domain" description="Heterokaryon incompatibility" evidence="2">
    <location>
        <begin position="22"/>
        <end position="115"/>
    </location>
</feature>
<evidence type="ECO:0000313" key="5">
    <source>
        <dbReference type="Proteomes" id="UP001280581"/>
    </source>
</evidence>
<reference evidence="4 5" key="1">
    <citation type="submission" date="2021-02" db="EMBL/GenBank/DDBJ databases">
        <title>Genome assembly of Pseudopithomyces chartarum.</title>
        <authorList>
            <person name="Jauregui R."/>
            <person name="Singh J."/>
            <person name="Voisey C."/>
        </authorList>
    </citation>
    <scope>NUCLEOTIDE SEQUENCE [LARGE SCALE GENOMIC DNA]</scope>
    <source>
        <strain evidence="4 5">AGR01</strain>
    </source>
</reference>
<dbReference type="PANTHER" id="PTHR10622:SF10">
    <property type="entry name" value="HET DOMAIN-CONTAINING PROTEIN"/>
    <property type="match status" value="1"/>
</dbReference>
<dbReference type="InterPro" id="IPR058525">
    <property type="entry name" value="DUF8212"/>
</dbReference>
<dbReference type="PANTHER" id="PTHR10622">
    <property type="entry name" value="HET DOMAIN-CONTAINING PROTEIN"/>
    <property type="match status" value="1"/>
</dbReference>
<dbReference type="EMBL" id="WVTA01000016">
    <property type="protein sequence ID" value="KAK3201345.1"/>
    <property type="molecule type" value="Genomic_DNA"/>
</dbReference>
<dbReference type="Pfam" id="PF26640">
    <property type="entry name" value="DUF8212"/>
    <property type="match status" value="1"/>
</dbReference>
<dbReference type="AlphaFoldDB" id="A0AAN6LRC3"/>
<comment type="caution">
    <text evidence="4">The sequence shown here is derived from an EMBL/GenBank/DDBJ whole genome shotgun (WGS) entry which is preliminary data.</text>
</comment>
<dbReference type="Proteomes" id="UP001280581">
    <property type="component" value="Unassembled WGS sequence"/>
</dbReference>
<dbReference type="InterPro" id="IPR009081">
    <property type="entry name" value="PP-bd_ACP"/>
</dbReference>
<protein>
    <submittedName>
        <fullName evidence="4">Uncharacterized protein</fullName>
    </submittedName>
</protein>
<accession>A0AAN6LRC3</accession>
<dbReference type="Pfam" id="PF00550">
    <property type="entry name" value="PP-binding"/>
    <property type="match status" value="1"/>
</dbReference>
<dbReference type="SUPFAM" id="SSF47336">
    <property type="entry name" value="ACP-like"/>
    <property type="match status" value="1"/>
</dbReference>